<dbReference type="Proteomes" id="UP001454036">
    <property type="component" value="Unassembled WGS sequence"/>
</dbReference>
<dbReference type="PANTHER" id="PTHR33116">
    <property type="entry name" value="REVERSE TRANSCRIPTASE ZINC-BINDING DOMAIN-CONTAINING PROTEIN-RELATED-RELATED"/>
    <property type="match status" value="1"/>
</dbReference>
<name>A0AAV3QHM6_LITER</name>
<proteinExistence type="predicted"/>
<reference evidence="1 2" key="1">
    <citation type="submission" date="2024-01" db="EMBL/GenBank/DDBJ databases">
        <title>The complete chloroplast genome sequence of Lithospermum erythrorhizon: insights into the phylogenetic relationship among Boraginaceae species and the maternal lineages of purple gromwells.</title>
        <authorList>
            <person name="Okada T."/>
            <person name="Watanabe K."/>
        </authorList>
    </citation>
    <scope>NUCLEOTIDE SEQUENCE [LARGE SCALE GENOMIC DNA]</scope>
</reference>
<accession>A0AAV3QHM6</accession>
<evidence type="ECO:0000313" key="2">
    <source>
        <dbReference type="Proteomes" id="UP001454036"/>
    </source>
</evidence>
<dbReference type="PANTHER" id="PTHR33116:SF76">
    <property type="entry name" value="DUF4283 DOMAIN-CONTAINING PROTEIN"/>
    <property type="match status" value="1"/>
</dbReference>
<evidence type="ECO:0000313" key="1">
    <source>
        <dbReference type="EMBL" id="GAA0163559.1"/>
    </source>
</evidence>
<evidence type="ECO:0008006" key="3">
    <source>
        <dbReference type="Google" id="ProtNLM"/>
    </source>
</evidence>
<dbReference type="AlphaFoldDB" id="A0AAV3QHM6"/>
<protein>
    <recommendedName>
        <fullName evidence="3">Reverse transcriptase domain-containing protein</fullName>
    </recommendedName>
</protein>
<keyword evidence="2" id="KW-1185">Reference proteome</keyword>
<dbReference type="EMBL" id="BAABME010004791">
    <property type="protein sequence ID" value="GAA0163559.1"/>
    <property type="molecule type" value="Genomic_DNA"/>
</dbReference>
<gene>
    <name evidence="1" type="ORF">LIER_19393</name>
</gene>
<sequence length="256" mass="29125">MFNELLNHRAMHSDFTFHPKCKELGIASVCFADDMFILSGAFGKTIEIVSNALKDFGKWSGLKPNLDKSTMYIAGLEQSRAQGLNSRMAIAMGSLLVRYIRMPLITKLVTYGDYKPLIERITKKIEEWGNHYLSFAGRLVLINSSIFEEARGSYMPKVSWKNVAMRKKEGGVDIKYLRIWNQACMEYYVWDLCNSKESLWVRWIVTLGQKGIGILADQFGARGLISMPNDASVADVINVGRWPTGRRLTKEVHLFL</sequence>
<organism evidence="1 2">
    <name type="scientific">Lithospermum erythrorhizon</name>
    <name type="common">Purple gromwell</name>
    <name type="synonym">Lithospermum officinale var. erythrorhizon</name>
    <dbReference type="NCBI Taxonomy" id="34254"/>
    <lineage>
        <taxon>Eukaryota</taxon>
        <taxon>Viridiplantae</taxon>
        <taxon>Streptophyta</taxon>
        <taxon>Embryophyta</taxon>
        <taxon>Tracheophyta</taxon>
        <taxon>Spermatophyta</taxon>
        <taxon>Magnoliopsida</taxon>
        <taxon>eudicotyledons</taxon>
        <taxon>Gunneridae</taxon>
        <taxon>Pentapetalae</taxon>
        <taxon>asterids</taxon>
        <taxon>lamiids</taxon>
        <taxon>Boraginales</taxon>
        <taxon>Boraginaceae</taxon>
        <taxon>Boraginoideae</taxon>
        <taxon>Lithospermeae</taxon>
        <taxon>Lithospermum</taxon>
    </lineage>
</organism>
<comment type="caution">
    <text evidence="1">The sequence shown here is derived from an EMBL/GenBank/DDBJ whole genome shotgun (WGS) entry which is preliminary data.</text>
</comment>